<dbReference type="NCBIfam" id="NF038134">
    <property type="entry name" value="choice_anch_M"/>
    <property type="match status" value="1"/>
</dbReference>
<accession>A0AA45L8M8</accession>
<gene>
    <name evidence="4" type="ORF">KCV87_04460</name>
</gene>
<keyword evidence="3" id="KW-0732">Signal</keyword>
<evidence type="ECO:0000256" key="3">
    <source>
        <dbReference type="SAM" id="SignalP"/>
    </source>
</evidence>
<dbReference type="InterPro" id="IPR022435">
    <property type="entry name" value="Surface-anchored_actinobac"/>
</dbReference>
<feature type="signal peptide" evidence="3">
    <location>
        <begin position="1"/>
        <end position="33"/>
    </location>
</feature>
<dbReference type="Proteomes" id="UP000677152">
    <property type="component" value="Chromosome"/>
</dbReference>
<organism evidence="4 5">
    <name type="scientific">Actinosynnema pretiosum subsp. pretiosum</name>
    <dbReference type="NCBI Taxonomy" id="103721"/>
    <lineage>
        <taxon>Bacteria</taxon>
        <taxon>Bacillati</taxon>
        <taxon>Actinomycetota</taxon>
        <taxon>Actinomycetes</taxon>
        <taxon>Pseudonocardiales</taxon>
        <taxon>Pseudonocardiaceae</taxon>
        <taxon>Actinosynnema</taxon>
    </lineage>
</organism>
<feature type="chain" id="PRO_5041320235" evidence="3">
    <location>
        <begin position="34"/>
        <end position="582"/>
    </location>
</feature>
<dbReference type="AlphaFoldDB" id="A0AA45L8M8"/>
<evidence type="ECO:0000256" key="2">
    <source>
        <dbReference type="SAM" id="Phobius"/>
    </source>
</evidence>
<keyword evidence="2" id="KW-1133">Transmembrane helix</keyword>
<feature type="region of interest" description="Disordered" evidence="1">
    <location>
        <begin position="230"/>
        <end position="249"/>
    </location>
</feature>
<evidence type="ECO:0000256" key="1">
    <source>
        <dbReference type="SAM" id="MobiDB-lite"/>
    </source>
</evidence>
<keyword evidence="2" id="KW-0812">Transmembrane</keyword>
<proteinExistence type="predicted"/>
<evidence type="ECO:0000313" key="5">
    <source>
        <dbReference type="Proteomes" id="UP000677152"/>
    </source>
</evidence>
<reference evidence="4" key="1">
    <citation type="submission" date="2021-04" db="EMBL/GenBank/DDBJ databases">
        <title>Genomic sequence of Actinosynnema pretiosum subsp. pretiosum ATCC 31280 (C-14919).</title>
        <authorList>
            <person name="Bai L."/>
            <person name="Wang X."/>
            <person name="Xiao Y."/>
        </authorList>
    </citation>
    <scope>NUCLEOTIDE SEQUENCE</scope>
    <source>
        <strain evidence="4">ATCC 31280</strain>
    </source>
</reference>
<dbReference type="EMBL" id="CP073249">
    <property type="protein sequence ID" value="QUF05362.1"/>
    <property type="molecule type" value="Genomic_DNA"/>
</dbReference>
<dbReference type="NCBIfam" id="TIGR03769">
    <property type="entry name" value="P_ac_wall_RPT"/>
    <property type="match status" value="1"/>
</dbReference>
<sequence>MSQLEARRPSRLISLLAGLVGAGLLLGSAPALAADHDPAEGRELLGAGAHVDALYPQVVDGKLQVKALTPGGVTDPERVALHVPETDTSRVKLPAGYDFLGPEGTEAWVTTEAQDSSVVWPGWSFEGIDRGVLKGTVKISYTGFGYAGSSAEPRFAVTQPGGFDRTKVSKVFVPGTTFTSTTGEVGGHTHATWSFTAKGTYDIGFKVSATLLDGTAITDDATVRFIVGAPSDTTAEPTPRTDPPATDGITKLTAVPNKVDAEYFVGQTVTLTALSPQADQKGTYRWSTTAPGSSTPVVDPKQTTATFTTKPNRALDGTVVRVARLAEDGSVLEESDPLEIHVQAIPPTTTLTAKADKAEHAVGDTAKFTSAQDPRTEDEHYHWYLKKRGEAAYAWIPESRLADQELPITADLDGAHVTARLFNADHSVLSESEPLELKVTGGAAAAAAAELASDKDSYRAGETATFTLSGVDGATSVEWSARSNGENDFLPIEGASGTTFSKALDRSWDGSQVRAVVRDAGGAVLAEADVPLVRVQEPEPAPEVAAESEGVPTGYLIGGAVLLVVVIAGIVLAVRGRRSSQA</sequence>
<protein>
    <submittedName>
        <fullName evidence="4">Choice-of-anchor M domain-containing protein</fullName>
    </submittedName>
</protein>
<feature type="transmembrane region" description="Helical" evidence="2">
    <location>
        <begin position="555"/>
        <end position="574"/>
    </location>
</feature>
<evidence type="ECO:0000313" key="4">
    <source>
        <dbReference type="EMBL" id="QUF05362.1"/>
    </source>
</evidence>
<keyword evidence="2" id="KW-0472">Membrane</keyword>
<name>A0AA45L8M8_9PSEU</name>